<dbReference type="OrthoDB" id="539541at2759"/>
<dbReference type="AlphaFoldDB" id="A0A835U7N0"/>
<name>A0A835U7N0_VANPL</name>
<evidence type="ECO:0000313" key="2">
    <source>
        <dbReference type="EMBL" id="KAG0452649.1"/>
    </source>
</evidence>
<organism evidence="2 3">
    <name type="scientific">Vanilla planifolia</name>
    <name type="common">Vanilla</name>
    <dbReference type="NCBI Taxonomy" id="51239"/>
    <lineage>
        <taxon>Eukaryota</taxon>
        <taxon>Viridiplantae</taxon>
        <taxon>Streptophyta</taxon>
        <taxon>Embryophyta</taxon>
        <taxon>Tracheophyta</taxon>
        <taxon>Spermatophyta</taxon>
        <taxon>Magnoliopsida</taxon>
        <taxon>Liliopsida</taxon>
        <taxon>Asparagales</taxon>
        <taxon>Orchidaceae</taxon>
        <taxon>Vanilloideae</taxon>
        <taxon>Vanilleae</taxon>
        <taxon>Vanilla</taxon>
    </lineage>
</organism>
<comment type="caution">
    <text evidence="2">The sequence shown here is derived from an EMBL/GenBank/DDBJ whole genome shotgun (WGS) entry which is preliminary data.</text>
</comment>
<feature type="signal peptide" evidence="1">
    <location>
        <begin position="1"/>
        <end position="29"/>
    </location>
</feature>
<reference evidence="2 3" key="1">
    <citation type="journal article" date="2020" name="Nat. Food">
        <title>A phased Vanilla planifolia genome enables genetic improvement of flavour and production.</title>
        <authorList>
            <person name="Hasing T."/>
            <person name="Tang H."/>
            <person name="Brym M."/>
            <person name="Khazi F."/>
            <person name="Huang T."/>
            <person name="Chambers A.H."/>
        </authorList>
    </citation>
    <scope>NUCLEOTIDE SEQUENCE [LARGE SCALE GENOMIC DNA]</scope>
    <source>
        <tissue evidence="2">Leaf</tissue>
    </source>
</reference>
<evidence type="ECO:0008006" key="4">
    <source>
        <dbReference type="Google" id="ProtNLM"/>
    </source>
</evidence>
<dbReference type="Proteomes" id="UP000636800">
    <property type="component" value="Unassembled WGS sequence"/>
</dbReference>
<gene>
    <name evidence="2" type="ORF">HPP92_025313</name>
</gene>
<accession>A0A835U7N0</accession>
<proteinExistence type="predicted"/>
<keyword evidence="1" id="KW-0732">Signal</keyword>
<sequence length="138" mass="15215">MASGSRHNRVNTPGALSLALPLLPSLSVCLSPLVHLLPRIRRNLSAGTWAINHLSACRWWNGGHATGGPAKTSIGTRSGLGLWPRFQRPSFALHEKQWLASGSTATAGLFNQMRRTKRKVLEYEGNCQRTSHRENHSK</sequence>
<keyword evidence="3" id="KW-1185">Reference proteome</keyword>
<evidence type="ECO:0000313" key="3">
    <source>
        <dbReference type="Proteomes" id="UP000636800"/>
    </source>
</evidence>
<feature type="chain" id="PRO_5032502701" description="Secreted protein" evidence="1">
    <location>
        <begin position="30"/>
        <end position="138"/>
    </location>
</feature>
<evidence type="ECO:0000256" key="1">
    <source>
        <dbReference type="SAM" id="SignalP"/>
    </source>
</evidence>
<protein>
    <recommendedName>
        <fullName evidence="4">Secreted protein</fullName>
    </recommendedName>
</protein>
<dbReference type="EMBL" id="JADCNL010000014">
    <property type="protein sequence ID" value="KAG0452649.1"/>
    <property type="molecule type" value="Genomic_DNA"/>
</dbReference>